<evidence type="ECO:0000256" key="1">
    <source>
        <dbReference type="ARBA" id="ARBA00022443"/>
    </source>
</evidence>
<sequence length="78" mass="8633">MEADAIYDFSANADDELGFKKGGFLKILCVEEDPNCRLEAEERLLEIDPATNTHLQPDGAFLLRRSEADGKGFSLSVK</sequence>
<dbReference type="Pfam" id="PF00018">
    <property type="entry name" value="SH3_1"/>
    <property type="match status" value="1"/>
</dbReference>
<keyword evidence="4" id="KW-1185">Reference proteome</keyword>
<reference evidence="3 4" key="2">
    <citation type="submission" date="2018-11" db="EMBL/GenBank/DDBJ databases">
        <authorList>
            <consortium name="Pathogen Informatics"/>
        </authorList>
    </citation>
    <scope>NUCLEOTIDE SEQUENCE [LARGE SCALE GENOMIC DNA]</scope>
    <source>
        <strain evidence="3 4">Egypt</strain>
    </source>
</reference>
<name>A0A183ATK7_9TREM</name>
<dbReference type="SUPFAM" id="SSF50044">
    <property type="entry name" value="SH3-domain"/>
    <property type="match status" value="1"/>
</dbReference>
<keyword evidence="1" id="KW-0728">SH3 domain</keyword>
<gene>
    <name evidence="3" type="ORF">ECPE_LOCUS10292</name>
</gene>
<dbReference type="InterPro" id="IPR001452">
    <property type="entry name" value="SH3_domain"/>
</dbReference>
<dbReference type="EMBL" id="UZAN01048837">
    <property type="protein sequence ID" value="VDP86828.1"/>
    <property type="molecule type" value="Genomic_DNA"/>
</dbReference>
<dbReference type="OrthoDB" id="10255964at2759"/>
<dbReference type="Gene3D" id="2.30.30.40">
    <property type="entry name" value="SH3 Domains"/>
    <property type="match status" value="1"/>
</dbReference>
<evidence type="ECO:0000259" key="2">
    <source>
        <dbReference type="Pfam" id="PF00018"/>
    </source>
</evidence>
<evidence type="ECO:0000313" key="3">
    <source>
        <dbReference type="EMBL" id="VDP86828.1"/>
    </source>
</evidence>
<evidence type="ECO:0000313" key="5">
    <source>
        <dbReference type="WBParaSite" id="ECPE_0001032401-mRNA-1"/>
    </source>
</evidence>
<accession>A0A183ATK7</accession>
<reference evidence="5" key="1">
    <citation type="submission" date="2016-06" db="UniProtKB">
        <authorList>
            <consortium name="WormBaseParasite"/>
        </authorList>
    </citation>
    <scope>IDENTIFICATION</scope>
</reference>
<proteinExistence type="predicted"/>
<organism evidence="5">
    <name type="scientific">Echinostoma caproni</name>
    <dbReference type="NCBI Taxonomy" id="27848"/>
    <lineage>
        <taxon>Eukaryota</taxon>
        <taxon>Metazoa</taxon>
        <taxon>Spiralia</taxon>
        <taxon>Lophotrochozoa</taxon>
        <taxon>Platyhelminthes</taxon>
        <taxon>Trematoda</taxon>
        <taxon>Digenea</taxon>
        <taxon>Plagiorchiida</taxon>
        <taxon>Echinostomata</taxon>
        <taxon>Echinostomatoidea</taxon>
        <taxon>Echinostomatidae</taxon>
        <taxon>Echinostoma</taxon>
    </lineage>
</organism>
<evidence type="ECO:0000313" key="4">
    <source>
        <dbReference type="Proteomes" id="UP000272942"/>
    </source>
</evidence>
<feature type="domain" description="SH3" evidence="2">
    <location>
        <begin position="5"/>
        <end position="33"/>
    </location>
</feature>
<dbReference type="Proteomes" id="UP000272942">
    <property type="component" value="Unassembled WGS sequence"/>
</dbReference>
<dbReference type="SUPFAM" id="SSF55550">
    <property type="entry name" value="SH2 domain"/>
    <property type="match status" value="1"/>
</dbReference>
<dbReference type="WBParaSite" id="ECPE_0001032401-mRNA-1">
    <property type="protein sequence ID" value="ECPE_0001032401-mRNA-1"/>
    <property type="gene ID" value="ECPE_0001032401"/>
</dbReference>
<dbReference type="AlphaFoldDB" id="A0A183ATK7"/>
<dbReference type="InterPro" id="IPR036028">
    <property type="entry name" value="SH3-like_dom_sf"/>
</dbReference>
<protein>
    <submittedName>
        <fullName evidence="5">SH3 domain-containing protein</fullName>
    </submittedName>
</protein>
<dbReference type="InterPro" id="IPR036860">
    <property type="entry name" value="SH2_dom_sf"/>
</dbReference>